<dbReference type="Proteomes" id="UP001497522">
    <property type="component" value="Chromosome 3"/>
</dbReference>
<organism evidence="3 4">
    <name type="scientific">Sphagnum jensenii</name>
    <dbReference type="NCBI Taxonomy" id="128206"/>
    <lineage>
        <taxon>Eukaryota</taxon>
        <taxon>Viridiplantae</taxon>
        <taxon>Streptophyta</taxon>
        <taxon>Embryophyta</taxon>
        <taxon>Bryophyta</taxon>
        <taxon>Sphagnophytina</taxon>
        <taxon>Sphagnopsida</taxon>
        <taxon>Sphagnales</taxon>
        <taxon>Sphagnaceae</taxon>
        <taxon>Sphagnum</taxon>
    </lineage>
</organism>
<name>A0ABP1BDI2_9BRYO</name>
<evidence type="ECO:0008006" key="5">
    <source>
        <dbReference type="Google" id="ProtNLM"/>
    </source>
</evidence>
<feature type="transmembrane region" description="Helical" evidence="2">
    <location>
        <begin position="44"/>
        <end position="64"/>
    </location>
</feature>
<accession>A0ABP1BDI2</accession>
<dbReference type="PANTHER" id="PTHR47926">
    <property type="entry name" value="PENTATRICOPEPTIDE REPEAT-CONTAINING PROTEIN"/>
    <property type="match status" value="1"/>
</dbReference>
<dbReference type="Pfam" id="PF01535">
    <property type="entry name" value="PPR"/>
    <property type="match status" value="3"/>
</dbReference>
<keyword evidence="2" id="KW-0472">Membrane</keyword>
<keyword evidence="2" id="KW-0812">Transmembrane</keyword>
<dbReference type="PANTHER" id="PTHR47926:SF347">
    <property type="entry name" value="PENTATRICOPEPTIDE REPEAT-CONTAINING PROTEIN"/>
    <property type="match status" value="1"/>
</dbReference>
<keyword evidence="4" id="KW-1185">Reference proteome</keyword>
<keyword evidence="1" id="KW-0677">Repeat</keyword>
<sequence length="98" mass="10846">MAAMASGTVELNILAWNQMLTKYVKDGQPEKEHLKTSGLFRNSSFKVVVGPMFLWGIAWLTLYAKCGNIEGASRVFNKMPSSSVVTWTTMISGYVKHG</sequence>
<dbReference type="Gene3D" id="1.25.40.10">
    <property type="entry name" value="Tetratricopeptide repeat domain"/>
    <property type="match status" value="1"/>
</dbReference>
<keyword evidence="2" id="KW-1133">Transmembrane helix</keyword>
<reference evidence="3" key="1">
    <citation type="submission" date="2024-03" db="EMBL/GenBank/DDBJ databases">
        <authorList>
            <consortium name="ELIXIR-Norway"/>
            <consortium name="Elixir Norway"/>
        </authorList>
    </citation>
    <scope>NUCLEOTIDE SEQUENCE</scope>
</reference>
<evidence type="ECO:0000313" key="4">
    <source>
        <dbReference type="Proteomes" id="UP001497522"/>
    </source>
</evidence>
<evidence type="ECO:0000313" key="3">
    <source>
        <dbReference type="EMBL" id="CAK9873369.1"/>
    </source>
</evidence>
<dbReference type="EMBL" id="OZ023704">
    <property type="protein sequence ID" value="CAK9873369.1"/>
    <property type="molecule type" value="Genomic_DNA"/>
</dbReference>
<dbReference type="InterPro" id="IPR002885">
    <property type="entry name" value="PPR_rpt"/>
</dbReference>
<protein>
    <recommendedName>
        <fullName evidence="5">Pentatricopeptide repeat-containing protein</fullName>
    </recommendedName>
</protein>
<gene>
    <name evidence="3" type="ORF">CSSPJE1EN2_LOCUS15908</name>
</gene>
<dbReference type="InterPro" id="IPR011990">
    <property type="entry name" value="TPR-like_helical_dom_sf"/>
</dbReference>
<evidence type="ECO:0000256" key="1">
    <source>
        <dbReference type="ARBA" id="ARBA00022737"/>
    </source>
</evidence>
<dbReference type="InterPro" id="IPR046960">
    <property type="entry name" value="PPR_At4g14850-like_plant"/>
</dbReference>
<evidence type="ECO:0000256" key="2">
    <source>
        <dbReference type="SAM" id="Phobius"/>
    </source>
</evidence>
<proteinExistence type="predicted"/>